<organism evidence="3 4">
    <name type="scientific">Leucobacter chromiireducens subsp. solipictus</name>
    <dbReference type="NCBI Taxonomy" id="398235"/>
    <lineage>
        <taxon>Bacteria</taxon>
        <taxon>Bacillati</taxon>
        <taxon>Actinomycetota</taxon>
        <taxon>Actinomycetes</taxon>
        <taxon>Micrococcales</taxon>
        <taxon>Microbacteriaceae</taxon>
        <taxon>Leucobacter</taxon>
    </lineage>
</organism>
<feature type="region of interest" description="Disordered" evidence="1">
    <location>
        <begin position="104"/>
        <end position="124"/>
    </location>
</feature>
<name>A0ABS1SE29_9MICO</name>
<feature type="transmembrane region" description="Helical" evidence="2">
    <location>
        <begin position="135"/>
        <end position="153"/>
    </location>
</feature>
<evidence type="ECO:0000313" key="4">
    <source>
        <dbReference type="Proteomes" id="UP001645859"/>
    </source>
</evidence>
<dbReference type="Gene3D" id="1.10.1760.20">
    <property type="match status" value="1"/>
</dbReference>
<feature type="transmembrane region" description="Helical" evidence="2">
    <location>
        <begin position="165"/>
        <end position="184"/>
    </location>
</feature>
<keyword evidence="2" id="KW-0812">Transmembrane</keyword>
<evidence type="ECO:0008006" key="5">
    <source>
        <dbReference type="Google" id="ProtNLM"/>
    </source>
</evidence>
<feature type="transmembrane region" description="Helical" evidence="2">
    <location>
        <begin position="295"/>
        <end position="314"/>
    </location>
</feature>
<dbReference type="EMBL" id="QYAC01000002">
    <property type="protein sequence ID" value="MBL3678807.1"/>
    <property type="molecule type" value="Genomic_DNA"/>
</dbReference>
<evidence type="ECO:0000256" key="2">
    <source>
        <dbReference type="SAM" id="Phobius"/>
    </source>
</evidence>
<comment type="caution">
    <text evidence="3">The sequence shown here is derived from an EMBL/GenBank/DDBJ whole genome shotgun (WGS) entry which is preliminary data.</text>
</comment>
<keyword evidence="4" id="KW-1185">Reference proteome</keyword>
<protein>
    <recommendedName>
        <fullName evidence="5">ECF transporter S component</fullName>
    </recommendedName>
</protein>
<evidence type="ECO:0000313" key="3">
    <source>
        <dbReference type="EMBL" id="MBL3678807.1"/>
    </source>
</evidence>
<keyword evidence="2" id="KW-1133">Transmembrane helix</keyword>
<proteinExistence type="predicted"/>
<evidence type="ECO:0000256" key="1">
    <source>
        <dbReference type="SAM" id="MobiDB-lite"/>
    </source>
</evidence>
<dbReference type="RefSeq" id="WP_202344044.1">
    <property type="nucleotide sequence ID" value="NZ_BAAAPI010000008.1"/>
</dbReference>
<feature type="transmembrane region" description="Helical" evidence="2">
    <location>
        <begin position="204"/>
        <end position="221"/>
    </location>
</feature>
<gene>
    <name evidence="3" type="ORF">D3230_05785</name>
</gene>
<sequence length="351" mass="37533">MHPEPQERECVSRFDEIALELQELKASASVSYAELVRRITEQRITRGVDPATAAPARSTVYDAFREGRVRVDVALVRDIVLALGATDEEADAWAARCRDAQRPLPVAPAPRPHATPHGGQEPRKPARQFLARAQLPRGFLIPFLLGCIILNYVGDITVRAVGLPVYLDMIGTATAAIVLGPWWGVGVALLSNLSTLPIAQGHTLLFSLVAVAGALSWGYGVRKFNMGRDFSRFFLLAIGTAVVCSIVAVPILVLQFGGGNGHAGDLIWGRFTDAGVPLIPAVFFSNITTSVMDKLLSSFIALALFAGLHARFGISADHLPLVGRLGVEPRTQGGSATLSSAWRGRAVSTQG</sequence>
<keyword evidence="2" id="KW-0472">Membrane</keyword>
<reference evidence="3 4" key="1">
    <citation type="submission" date="2018-09" db="EMBL/GenBank/DDBJ databases">
        <title>Comparative genomics of Leucobacter spp.</title>
        <authorList>
            <person name="Reis A.C."/>
            <person name="Kolvenbach B.A."/>
            <person name="Corvini P.F.X."/>
            <person name="Nunes O.C."/>
        </authorList>
    </citation>
    <scope>NUCLEOTIDE SEQUENCE [LARGE SCALE GENOMIC DNA]</scope>
    <source>
        <strain evidence="3 4">TAN 31504</strain>
    </source>
</reference>
<accession>A0ABS1SE29</accession>
<dbReference type="Proteomes" id="UP001645859">
    <property type="component" value="Unassembled WGS sequence"/>
</dbReference>
<feature type="transmembrane region" description="Helical" evidence="2">
    <location>
        <begin position="233"/>
        <end position="256"/>
    </location>
</feature>